<organism evidence="2 3">
    <name type="scientific">Xanthomonas campestris pv. phaseoli</name>
    <dbReference type="NCBI Taxonomy" id="317013"/>
    <lineage>
        <taxon>Bacteria</taxon>
        <taxon>Pseudomonadati</taxon>
        <taxon>Pseudomonadota</taxon>
        <taxon>Gammaproteobacteria</taxon>
        <taxon>Lysobacterales</taxon>
        <taxon>Lysobacteraceae</taxon>
        <taxon>Xanthomonas</taxon>
    </lineage>
</organism>
<proteinExistence type="predicted"/>
<evidence type="ECO:0008006" key="5">
    <source>
        <dbReference type="Google" id="ProtNLM"/>
    </source>
</evidence>
<name>A0AB38E438_XANCH</name>
<protein>
    <recommendedName>
        <fullName evidence="5">Transposase</fullName>
    </recommendedName>
</protein>
<dbReference type="EMBL" id="OCYS01000116">
    <property type="protein sequence ID" value="SON91569.1"/>
    <property type="molecule type" value="Genomic_DNA"/>
</dbReference>
<dbReference type="AlphaFoldDB" id="A0AB38E438"/>
<evidence type="ECO:0000313" key="1">
    <source>
        <dbReference type="EMBL" id="SON87270.1"/>
    </source>
</evidence>
<evidence type="ECO:0000313" key="4">
    <source>
        <dbReference type="Proteomes" id="UP000234181"/>
    </source>
</evidence>
<dbReference type="EMBL" id="OCYT01000139">
    <property type="protein sequence ID" value="SON87270.1"/>
    <property type="molecule type" value="Genomic_DNA"/>
</dbReference>
<keyword evidence="4" id="KW-1185">Reference proteome</keyword>
<sequence>MIALSPLTTWLYNLKNLLNLIQKSYKDSWRIKLNHYFSGTLVRSSQKKTDEFFFRTCSDLNNIICMGIIALALQFH</sequence>
<evidence type="ECO:0000313" key="2">
    <source>
        <dbReference type="EMBL" id="SON91569.1"/>
    </source>
</evidence>
<reference evidence="3 4" key="1">
    <citation type="submission" date="2017-10" db="EMBL/GenBank/DDBJ databases">
        <authorList>
            <person name="Regsiter A."/>
            <person name="William W."/>
        </authorList>
    </citation>
    <scope>NUCLEOTIDE SEQUENCE [LARGE SCALE GENOMIC DNA]</scope>
    <source>
        <strain evidence="1 4">CFBP6984</strain>
        <strain evidence="2 3">CFBP7430</strain>
    </source>
</reference>
<dbReference type="Proteomes" id="UP000234166">
    <property type="component" value="Unassembled WGS sequence"/>
</dbReference>
<gene>
    <name evidence="1" type="ORF">XAP6984_80002</name>
    <name evidence="2" type="ORF">XAP7430_60003</name>
</gene>
<accession>A0AB38E438</accession>
<comment type="caution">
    <text evidence="2">The sequence shown here is derived from an EMBL/GenBank/DDBJ whole genome shotgun (WGS) entry which is preliminary data.</text>
</comment>
<evidence type="ECO:0000313" key="3">
    <source>
        <dbReference type="Proteomes" id="UP000234166"/>
    </source>
</evidence>
<dbReference type="Proteomes" id="UP000234181">
    <property type="component" value="Unassembled WGS sequence"/>
</dbReference>